<reference evidence="5 6" key="1">
    <citation type="submission" date="2020-07" db="EMBL/GenBank/DDBJ databases">
        <title>Sequencing the genomes of 1000 actinobacteria strains.</title>
        <authorList>
            <person name="Klenk H.-P."/>
        </authorList>
    </citation>
    <scope>NUCLEOTIDE SEQUENCE [LARGE SCALE GENOMIC DNA]</scope>
    <source>
        <strain evidence="5 6">DSM 23987</strain>
    </source>
</reference>
<dbReference type="SMART" id="SM00347">
    <property type="entry name" value="HTH_MARR"/>
    <property type="match status" value="1"/>
</dbReference>
<feature type="domain" description="HTH marR-type" evidence="4">
    <location>
        <begin position="29"/>
        <end position="167"/>
    </location>
</feature>
<name>A0A852WI15_9MICO</name>
<dbReference type="Pfam" id="PF12802">
    <property type="entry name" value="MarR_2"/>
    <property type="match status" value="1"/>
</dbReference>
<sequence length="171" mass="19354">MAKRQAAEQEQDWVDQHVERWRRTFKGFDPEVEGALVRIGAINRHVKRANAAAFDELGLGPAEYDTLHTLLIQPEPNETTPAQLAEACHVTRAAMTSRLDRLVDLAYVTRESDPLDRRRIIVRPTTAGRAVWKQALELAVVREKQSMAVLSEPEKLQLNVLLRKIVLGLES</sequence>
<keyword evidence="2 5" id="KW-0238">DNA-binding</keyword>
<dbReference type="InterPro" id="IPR000835">
    <property type="entry name" value="HTH_MarR-typ"/>
</dbReference>
<gene>
    <name evidence="5" type="ORF">BJ986_000791</name>
</gene>
<dbReference type="PROSITE" id="PS50995">
    <property type="entry name" value="HTH_MARR_2"/>
    <property type="match status" value="1"/>
</dbReference>
<accession>A0A852WI15</accession>
<evidence type="ECO:0000313" key="5">
    <source>
        <dbReference type="EMBL" id="NYG06304.1"/>
    </source>
</evidence>
<dbReference type="InterPro" id="IPR036388">
    <property type="entry name" value="WH-like_DNA-bd_sf"/>
</dbReference>
<dbReference type="PANTHER" id="PTHR42756">
    <property type="entry name" value="TRANSCRIPTIONAL REGULATOR, MARR"/>
    <property type="match status" value="1"/>
</dbReference>
<keyword evidence="1" id="KW-0805">Transcription regulation</keyword>
<dbReference type="InterPro" id="IPR036390">
    <property type="entry name" value="WH_DNA-bd_sf"/>
</dbReference>
<dbReference type="Gene3D" id="1.10.10.10">
    <property type="entry name" value="Winged helix-like DNA-binding domain superfamily/Winged helix DNA-binding domain"/>
    <property type="match status" value="1"/>
</dbReference>
<evidence type="ECO:0000256" key="3">
    <source>
        <dbReference type="ARBA" id="ARBA00023163"/>
    </source>
</evidence>
<keyword evidence="6" id="KW-1185">Reference proteome</keyword>
<evidence type="ECO:0000256" key="1">
    <source>
        <dbReference type="ARBA" id="ARBA00023015"/>
    </source>
</evidence>
<dbReference type="RefSeq" id="WP_179420812.1">
    <property type="nucleotide sequence ID" value="NZ_JACCAB010000001.1"/>
</dbReference>
<dbReference type="PRINTS" id="PR00598">
    <property type="entry name" value="HTHMARR"/>
</dbReference>
<dbReference type="GO" id="GO:0003700">
    <property type="term" value="F:DNA-binding transcription factor activity"/>
    <property type="evidence" value="ECO:0007669"/>
    <property type="project" value="InterPro"/>
</dbReference>
<dbReference type="Proteomes" id="UP000573599">
    <property type="component" value="Unassembled WGS sequence"/>
</dbReference>
<evidence type="ECO:0000259" key="4">
    <source>
        <dbReference type="PROSITE" id="PS50995"/>
    </source>
</evidence>
<proteinExistence type="predicted"/>
<keyword evidence="3" id="KW-0804">Transcription</keyword>
<dbReference type="SUPFAM" id="SSF46785">
    <property type="entry name" value="Winged helix' DNA-binding domain"/>
    <property type="match status" value="1"/>
</dbReference>
<dbReference type="EMBL" id="JACCAB010000001">
    <property type="protein sequence ID" value="NYG06304.1"/>
    <property type="molecule type" value="Genomic_DNA"/>
</dbReference>
<dbReference type="AlphaFoldDB" id="A0A852WI15"/>
<organism evidence="5 6">
    <name type="scientific">Pedococcus badiiscoriae</name>
    <dbReference type="NCBI Taxonomy" id="642776"/>
    <lineage>
        <taxon>Bacteria</taxon>
        <taxon>Bacillati</taxon>
        <taxon>Actinomycetota</taxon>
        <taxon>Actinomycetes</taxon>
        <taxon>Micrococcales</taxon>
        <taxon>Intrasporangiaceae</taxon>
        <taxon>Pedococcus</taxon>
    </lineage>
</organism>
<evidence type="ECO:0000256" key="2">
    <source>
        <dbReference type="ARBA" id="ARBA00023125"/>
    </source>
</evidence>
<dbReference type="GO" id="GO:0003677">
    <property type="term" value="F:DNA binding"/>
    <property type="evidence" value="ECO:0007669"/>
    <property type="project" value="UniProtKB-KW"/>
</dbReference>
<evidence type="ECO:0000313" key="6">
    <source>
        <dbReference type="Proteomes" id="UP000573599"/>
    </source>
</evidence>
<dbReference type="PANTHER" id="PTHR42756:SF1">
    <property type="entry name" value="TRANSCRIPTIONAL REPRESSOR OF EMRAB OPERON"/>
    <property type="match status" value="1"/>
</dbReference>
<comment type="caution">
    <text evidence="5">The sequence shown here is derived from an EMBL/GenBank/DDBJ whole genome shotgun (WGS) entry which is preliminary data.</text>
</comment>
<protein>
    <submittedName>
        <fullName evidence="5">DNA-binding MarR family transcriptional regulator</fullName>
    </submittedName>
</protein>